<dbReference type="InterPro" id="IPR001250">
    <property type="entry name" value="Man6P_Isoase-1"/>
</dbReference>
<evidence type="ECO:0000256" key="12">
    <source>
        <dbReference type="RuleBase" id="RU004248"/>
    </source>
</evidence>
<evidence type="ECO:0000259" key="15">
    <source>
        <dbReference type="Pfam" id="PF20511"/>
    </source>
</evidence>
<evidence type="ECO:0000256" key="1">
    <source>
        <dbReference type="ARBA" id="ARBA00000757"/>
    </source>
</evidence>
<name>A0A1Y6LAJ5_ZYMTR</name>
<dbReference type="FunFam" id="1.10.441.10:FF:000001">
    <property type="entry name" value="Mannose-6-phosphate isomerase"/>
    <property type="match status" value="1"/>
</dbReference>
<keyword evidence="9 10" id="KW-0413">Isomerase</keyword>
<accession>A0A1Y6LAJ5</accession>
<dbReference type="InterPro" id="IPR011051">
    <property type="entry name" value="RmlC_Cupin_sf"/>
</dbReference>
<dbReference type="InterPro" id="IPR029052">
    <property type="entry name" value="Metallo-depent_PP-like"/>
</dbReference>
<evidence type="ECO:0000256" key="2">
    <source>
        <dbReference type="ARBA" id="ARBA00002564"/>
    </source>
</evidence>
<dbReference type="InterPro" id="IPR046456">
    <property type="entry name" value="PMI_typeI_C"/>
</dbReference>
<dbReference type="GO" id="GO:0004476">
    <property type="term" value="F:mannose-6-phosphate isomerase activity"/>
    <property type="evidence" value="ECO:0007669"/>
    <property type="project" value="UniProtKB-EC"/>
</dbReference>
<comment type="function">
    <text evidence="2">Involved in the synthesis of the GDP-mannose and dolichol-phosphate-mannose required for a number of critical mannosyl transfer reactions.</text>
</comment>
<dbReference type="PANTHER" id="PTHR10309">
    <property type="entry name" value="MANNOSE-6-PHOSPHATE ISOMERASE"/>
    <property type="match status" value="1"/>
</dbReference>
<dbReference type="InterPro" id="IPR014710">
    <property type="entry name" value="RmlC-like_jellyroll"/>
</dbReference>
<proteinExistence type="inferred from homology"/>
<dbReference type="InterPro" id="IPR046457">
    <property type="entry name" value="PMI_typeI_cat"/>
</dbReference>
<dbReference type="CDD" id="cd07011">
    <property type="entry name" value="cupin_PMI_type_I_N"/>
    <property type="match status" value="1"/>
</dbReference>
<evidence type="ECO:0000256" key="9">
    <source>
        <dbReference type="ARBA" id="ARBA00023235"/>
    </source>
</evidence>
<keyword evidence="7" id="KW-0479">Metal-binding</keyword>
<feature type="compositionally biased region" description="Acidic residues" evidence="13">
    <location>
        <begin position="1206"/>
        <end position="1227"/>
    </location>
</feature>
<comment type="cofactor">
    <cofactor evidence="10">
        <name>Zn(2+)</name>
        <dbReference type="ChEBI" id="CHEBI:29105"/>
    </cofactor>
    <text evidence="10">Binds 1 zinc ion per subunit.</text>
</comment>
<dbReference type="Pfam" id="PF20512">
    <property type="entry name" value="PMI_typeI_hel"/>
    <property type="match status" value="1"/>
</dbReference>
<dbReference type="GO" id="GO:0005829">
    <property type="term" value="C:cytosol"/>
    <property type="evidence" value="ECO:0007669"/>
    <property type="project" value="TreeGrafter"/>
</dbReference>
<feature type="compositionally biased region" description="Basic residues" evidence="13">
    <location>
        <begin position="1232"/>
        <end position="1255"/>
    </location>
</feature>
<evidence type="ECO:0000313" key="18">
    <source>
        <dbReference type="Proteomes" id="UP000215453"/>
    </source>
</evidence>
<comment type="similarity">
    <text evidence="4 11">Belongs to the mannose-6-phosphate isomerase type 1 family.</text>
</comment>
<dbReference type="PANTHER" id="PTHR10309:SF0">
    <property type="entry name" value="MANNOSE-6-PHOSPHATE ISOMERASE"/>
    <property type="match status" value="1"/>
</dbReference>
<dbReference type="InterPro" id="IPR018050">
    <property type="entry name" value="Pmannose_isomerase-type1_CS"/>
</dbReference>
<feature type="region of interest" description="Disordered" evidence="13">
    <location>
        <begin position="1192"/>
        <end position="1261"/>
    </location>
</feature>
<protein>
    <recommendedName>
        <fullName evidence="6 10">Mannose-6-phosphate isomerase</fullName>
        <ecNumber evidence="5 10">5.3.1.8</ecNumber>
    </recommendedName>
</protein>
<feature type="region of interest" description="Disordered" evidence="13">
    <location>
        <begin position="1129"/>
        <end position="1155"/>
    </location>
</feature>
<evidence type="ECO:0000256" key="3">
    <source>
        <dbReference type="ARBA" id="ARBA00004666"/>
    </source>
</evidence>
<gene>
    <name evidence="17" type="ORF">ZT1A5_G1813</name>
</gene>
<evidence type="ECO:0000256" key="5">
    <source>
        <dbReference type="ARBA" id="ARBA00011956"/>
    </source>
</evidence>
<feature type="domain" description="Phosphomannose isomerase type I helical insertion" evidence="16">
    <location>
        <begin position="167"/>
        <end position="268"/>
    </location>
</feature>
<sequence>MQVPLLRLQCGCNSYEWGKVGKDSAAARFAAATPSDDFSIQDDKPYAELWMGTHPSNPSKDLATGRTLLDLVQDNQALLSPAIASRYAQKLPFLFKVLSINKALSIQAHPNKSLAEKLHASDPKHYPDDNHKPEMTIAVTDFDGLCGFRPLNEIAHFLQTIPSLRELVGEEASSSFEKTIKGQETTADDSKTKENKKALQTAFTNLMNAKPDAISSAAPKLIQQAKDEGAKFAGSGGPSNDGQELADLMVRLDGQFPNDIGLFVSFFLNYVKLQVGEAMFLKADDIHAYLSGDIIECMASSDNVIRAGFTPKFKDIPTLTSSLTYSYAPISEQKMSPSPYPYVTLNSAAYTANSSALLYDPPIEEFSVVRLELKGEGARATFEGIEGPSVVICTAGSGTIKVGPKEEEIKEGYVFFVGATAEVVVEGKGKEGLVLFKAFCELEEGDDKGSTHATVFAPLLRLTADKLWHLTPDTGVRNAPRNMRKMVYCSIWSRWKKWRVPSRCVAFTCARFEARNWLDFIAVLSEEVWRSGDLERWLRRTSRWRVDTGDLVLHDVLEVKREDTEAGNAGVTRRGDQEQQLHSGANWQRYTKMRGLTGAVTAVLVAQTWAAPPVQYPLVQHLSEGSTTGQQYEVEKKRPLHGRFLQITDFHPDRFYQIYSSTDSDSACHRGHGPAGIYGAETSECDSPIALVNKTMEWVAKEFKDKIDFVIWTGDSARHDNDDALPRTASQVLGLNTFMVQKMAEVFGKHNNDGDEDRNPNNDFIIPIVPNLGNNDILPHNILSKGPNRWTREYSSLWRQFIPESQAHSFQQGGWYYVEVIPHRLAVFSLNTLYFFESNAAADGCSVRSEPGYQQMEWLRIQLQFMRDRGMKAILIGHVPPVRQEAKTSWDETCWQKYTLWTRQFRDVIVSSHYGHFNYDHFMLQDFKELKKDTKKGRMKAAEARAQDDSDDISPLVKTDYFIQLRDQWSSLPSPPSRSKSSDFLDTLFGKKKKAKKEFRRAEKKYIKKIGGPYAERFSASFVSASVVPNLFPTMRVFEYNTTGLDTLNTMAAIPAPAPFEYDTSDVEIERKKKHKKKKYKFVVPDGPDEDAGPGPAYLMQPLSLIRYTQYFANLTFINNDFSNHTDEDAVEAEKWHEGKHKGKKPRHEPDPRAFGYEKFYDTRDDDVYRLEDLTMGNLLDLARRIGDFVPEEDIDASAEPKLDVRDDDEAEGEDEGDDELDNDSEESSSGGKKHKKHKKKKGKHGKKHKKKKHDHEKENEAWYTFIHRAYVATMEREEIEEEFGR</sequence>
<dbReference type="PRINTS" id="PR00714">
    <property type="entry name" value="MAN6PISMRASE"/>
</dbReference>
<feature type="region of interest" description="Disordered" evidence="13">
    <location>
        <begin position="565"/>
        <end position="584"/>
    </location>
</feature>
<evidence type="ECO:0000256" key="6">
    <source>
        <dbReference type="ARBA" id="ARBA00018236"/>
    </source>
</evidence>
<feature type="compositionally biased region" description="Basic residues" evidence="13">
    <location>
        <begin position="1138"/>
        <end position="1147"/>
    </location>
</feature>
<evidence type="ECO:0000256" key="10">
    <source>
        <dbReference type="RuleBase" id="RU000611"/>
    </source>
</evidence>
<dbReference type="Gene3D" id="2.60.120.10">
    <property type="entry name" value="Jelly Rolls"/>
    <property type="match status" value="2"/>
</dbReference>
<evidence type="ECO:0000256" key="11">
    <source>
        <dbReference type="RuleBase" id="RU004189"/>
    </source>
</evidence>
<dbReference type="EC" id="5.3.1.8" evidence="5 10"/>
<dbReference type="Gene3D" id="1.10.441.10">
    <property type="entry name" value="Phosphomannose Isomerase, domain 2"/>
    <property type="match status" value="1"/>
</dbReference>
<dbReference type="NCBIfam" id="TIGR00218">
    <property type="entry name" value="manA"/>
    <property type="match status" value="1"/>
</dbReference>
<dbReference type="PROSITE" id="PS00965">
    <property type="entry name" value="PMI_I_1"/>
    <property type="match status" value="1"/>
</dbReference>
<dbReference type="PROSITE" id="PS00966">
    <property type="entry name" value="PMI_I_2"/>
    <property type="match status" value="1"/>
</dbReference>
<keyword evidence="8 10" id="KW-0862">Zinc</keyword>
<dbReference type="InterPro" id="IPR046458">
    <property type="entry name" value="PMI_typeI_hel"/>
</dbReference>
<evidence type="ECO:0000256" key="4">
    <source>
        <dbReference type="ARBA" id="ARBA00010772"/>
    </source>
</evidence>
<dbReference type="GO" id="GO:0005975">
    <property type="term" value="P:carbohydrate metabolic process"/>
    <property type="evidence" value="ECO:0007669"/>
    <property type="project" value="InterPro"/>
</dbReference>
<dbReference type="Pfam" id="PF01238">
    <property type="entry name" value="PMI_typeI_C"/>
    <property type="match status" value="1"/>
</dbReference>
<organism evidence="17 18">
    <name type="scientific">Zymoseptoria tritici ST99CH_1A5</name>
    <dbReference type="NCBI Taxonomy" id="1276529"/>
    <lineage>
        <taxon>Eukaryota</taxon>
        <taxon>Fungi</taxon>
        <taxon>Dikarya</taxon>
        <taxon>Ascomycota</taxon>
        <taxon>Pezizomycotina</taxon>
        <taxon>Dothideomycetes</taxon>
        <taxon>Dothideomycetidae</taxon>
        <taxon>Mycosphaerellales</taxon>
        <taxon>Mycosphaerellaceae</taxon>
        <taxon>Zymoseptoria</taxon>
    </lineage>
</organism>
<dbReference type="GO" id="GO:0008270">
    <property type="term" value="F:zinc ion binding"/>
    <property type="evidence" value="ECO:0007669"/>
    <property type="project" value="InterPro"/>
</dbReference>
<evidence type="ECO:0000256" key="13">
    <source>
        <dbReference type="SAM" id="MobiDB-lite"/>
    </source>
</evidence>
<dbReference type="Pfam" id="PF20511">
    <property type="entry name" value="PMI_typeI_cat"/>
    <property type="match status" value="1"/>
</dbReference>
<dbReference type="Proteomes" id="UP000215453">
    <property type="component" value="Chromosome 1"/>
</dbReference>
<evidence type="ECO:0000313" key="17">
    <source>
        <dbReference type="EMBL" id="SMY20378.1"/>
    </source>
</evidence>
<dbReference type="GO" id="GO:0009298">
    <property type="term" value="P:GDP-mannose biosynthetic process"/>
    <property type="evidence" value="ECO:0007669"/>
    <property type="project" value="UniProtKB-UniPathway"/>
</dbReference>
<evidence type="ECO:0000259" key="14">
    <source>
        <dbReference type="Pfam" id="PF01238"/>
    </source>
</evidence>
<reference evidence="17 18" key="1">
    <citation type="submission" date="2016-10" db="EMBL/GenBank/DDBJ databases">
        <authorList>
            <person name="Varghese N."/>
        </authorList>
    </citation>
    <scope>NUCLEOTIDE SEQUENCE [LARGE SCALE GENOMIC DNA]</scope>
</reference>
<feature type="domain" description="Phosphomannose isomerase type I C-terminal" evidence="14">
    <location>
        <begin position="356"/>
        <end position="403"/>
    </location>
</feature>
<dbReference type="SUPFAM" id="SSF51182">
    <property type="entry name" value="RmlC-like cupins"/>
    <property type="match status" value="1"/>
</dbReference>
<dbReference type="UniPathway" id="UPA00126">
    <property type="reaction ID" value="UER00423"/>
</dbReference>
<evidence type="ECO:0000256" key="8">
    <source>
        <dbReference type="ARBA" id="ARBA00022833"/>
    </source>
</evidence>
<evidence type="ECO:0000256" key="7">
    <source>
        <dbReference type="ARBA" id="ARBA00022723"/>
    </source>
</evidence>
<comment type="pathway">
    <text evidence="3 12">Nucleotide-sugar biosynthesis; GDP-alpha-D-mannose biosynthesis; alpha-D-mannose 1-phosphate from D-fructose 6-phosphate: step 1/2.</text>
</comment>
<dbReference type="SUPFAM" id="SSF56300">
    <property type="entry name" value="Metallo-dependent phosphatases"/>
    <property type="match status" value="1"/>
</dbReference>
<comment type="catalytic activity">
    <reaction evidence="1 10">
        <text>D-mannose 6-phosphate = D-fructose 6-phosphate</text>
        <dbReference type="Rhea" id="RHEA:12356"/>
        <dbReference type="ChEBI" id="CHEBI:58735"/>
        <dbReference type="ChEBI" id="CHEBI:61527"/>
        <dbReference type="EC" id="5.3.1.8"/>
    </reaction>
</comment>
<dbReference type="EMBL" id="LT882676">
    <property type="protein sequence ID" value="SMY20378.1"/>
    <property type="molecule type" value="Genomic_DNA"/>
</dbReference>
<dbReference type="InterPro" id="IPR016305">
    <property type="entry name" value="Mannose-6-P_Isomerase"/>
</dbReference>
<dbReference type="CDD" id="cd00842">
    <property type="entry name" value="MPP_ASMase"/>
    <property type="match status" value="1"/>
</dbReference>
<dbReference type="InterPro" id="IPR041805">
    <property type="entry name" value="ASMase/PPN1_MPP"/>
</dbReference>
<feature type="domain" description="Phosphomannose isomerase type I catalytic" evidence="15">
    <location>
        <begin position="5"/>
        <end position="151"/>
    </location>
</feature>
<evidence type="ECO:0000259" key="16">
    <source>
        <dbReference type="Pfam" id="PF20512"/>
    </source>
</evidence>